<protein>
    <submittedName>
        <fullName evidence="3">Uncharacterized protein (TIGR02145 family)</fullName>
    </submittedName>
</protein>
<keyword evidence="4" id="KW-1185">Reference proteome</keyword>
<accession>A0A840D6P9</accession>
<dbReference type="Gene3D" id="2.60.40.10">
    <property type="entry name" value="Immunoglobulins"/>
    <property type="match status" value="1"/>
</dbReference>
<dbReference type="Pfam" id="PF13004">
    <property type="entry name" value="BACON"/>
    <property type="match status" value="1"/>
</dbReference>
<dbReference type="AlphaFoldDB" id="A0A840D6P9"/>
<reference evidence="3" key="1">
    <citation type="submission" date="2020-08" db="EMBL/GenBank/DDBJ databases">
        <title>Genomic Encyclopedia of Type Strains, Phase IV (KMG-IV): sequencing the most valuable type-strain genomes for metagenomic binning, comparative biology and taxonomic classification.</title>
        <authorList>
            <person name="Goeker M."/>
        </authorList>
    </citation>
    <scope>NUCLEOTIDE SEQUENCE [LARGE SCALE GENOMIC DNA]</scope>
    <source>
        <strain evidence="3">DSM 105720</strain>
    </source>
</reference>
<feature type="non-terminal residue" evidence="3">
    <location>
        <position position="1"/>
    </location>
</feature>
<name>A0A840D6P9_9BACE</name>
<feature type="domain" description="BACON" evidence="2">
    <location>
        <begin position="209"/>
        <end position="262"/>
    </location>
</feature>
<dbReference type="Gene3D" id="2.60.40.3690">
    <property type="match status" value="1"/>
</dbReference>
<dbReference type="InterPro" id="IPR024361">
    <property type="entry name" value="BACON"/>
</dbReference>
<organism evidence="3 4">
    <name type="scientific">Bacteroides reticulotermitis</name>
    <dbReference type="NCBI Taxonomy" id="1133319"/>
    <lineage>
        <taxon>Bacteria</taxon>
        <taxon>Pseudomonadati</taxon>
        <taxon>Bacteroidota</taxon>
        <taxon>Bacteroidia</taxon>
        <taxon>Bacteroidales</taxon>
        <taxon>Bacteroidaceae</taxon>
        <taxon>Bacteroides</taxon>
    </lineage>
</organism>
<evidence type="ECO:0000313" key="3">
    <source>
        <dbReference type="EMBL" id="MBB4046489.1"/>
    </source>
</evidence>
<dbReference type="RefSeq" id="WP_317168585.1">
    <property type="nucleotide sequence ID" value="NZ_JACIER010000050.1"/>
</dbReference>
<evidence type="ECO:0000259" key="1">
    <source>
        <dbReference type="Pfam" id="PF09603"/>
    </source>
</evidence>
<evidence type="ECO:0000259" key="2">
    <source>
        <dbReference type="Pfam" id="PF13004"/>
    </source>
</evidence>
<sequence>HFQLDTRGHFQLDLGDHFTLDKRGQHGADFPPDNWDEVNSAVTAPTIVTGAEMAQGKYFTFSTSATNKIENRIYTFEADNAAKAVADRLDATCLVVGGRYQSNTSTVYYRIDLKDYATDTYFDILRNHSYNVTITSVTDIGTTRDDAYKGVSTINADIEVWNEVAGDFQYGSENFYISNRYLGIGLDGTTVATTGSNTFKVRTSHPEGWKVKSKPAWVTLSPTSGISTVEATTTVTFTATTHPEGREGEIVIEAGNMEYTLYAMQGNCGRSGIPLTQTIGNRTYKTHQYPTGTSGAMQCWMVENSKEGFGSGKGYGLDWAGAIIGTINGDANPSYRGQENGYYYTWEQRNNACPPGWSVPTLAQWQKLQTIINNDLEANAAIWWAGSRAAANNVFTGNSLSATEGSSRTWYSWGLNSPWWSSEAYRYYRGEKIMTGVHTTSDKHWLSVRCVRN</sequence>
<gene>
    <name evidence="3" type="ORF">GGR06_004332</name>
</gene>
<evidence type="ECO:0000313" key="4">
    <source>
        <dbReference type="Proteomes" id="UP000560658"/>
    </source>
</evidence>
<dbReference type="Pfam" id="PF09603">
    <property type="entry name" value="Fib_succ_major"/>
    <property type="match status" value="1"/>
</dbReference>
<feature type="domain" description="Fibrobacter succinogenes major paralogous" evidence="1">
    <location>
        <begin position="297"/>
        <end position="452"/>
    </location>
</feature>
<comment type="caution">
    <text evidence="3">The sequence shown here is derived from an EMBL/GenBank/DDBJ whole genome shotgun (WGS) entry which is preliminary data.</text>
</comment>
<proteinExistence type="predicted"/>
<dbReference type="InterPro" id="IPR011871">
    <property type="entry name" value="Fib_succ_major"/>
</dbReference>
<dbReference type="EMBL" id="JACIER010000050">
    <property type="protein sequence ID" value="MBB4046489.1"/>
    <property type="molecule type" value="Genomic_DNA"/>
</dbReference>
<dbReference type="Proteomes" id="UP000560658">
    <property type="component" value="Unassembled WGS sequence"/>
</dbReference>
<dbReference type="InterPro" id="IPR013783">
    <property type="entry name" value="Ig-like_fold"/>
</dbReference>